<dbReference type="PANTHER" id="PTHR38041:SF2">
    <property type="entry name" value="SECRETED CHORISMATE MUTASE"/>
    <property type="match status" value="1"/>
</dbReference>
<dbReference type="EC" id="5.4.99.5" evidence="2"/>
<gene>
    <name evidence="6" type="ORF">HDF09_001305</name>
</gene>
<dbReference type="EMBL" id="JACHDY010000002">
    <property type="protein sequence ID" value="MBB5316636.1"/>
    <property type="molecule type" value="Genomic_DNA"/>
</dbReference>
<dbReference type="GO" id="GO:0004106">
    <property type="term" value="F:chorismate mutase activity"/>
    <property type="evidence" value="ECO:0007669"/>
    <property type="project" value="UniProtKB-EC"/>
</dbReference>
<evidence type="ECO:0000313" key="6">
    <source>
        <dbReference type="EMBL" id="MBB5316636.1"/>
    </source>
</evidence>
<sequence length="179" mass="19018">MAIVAIGGSAAYAQNTVDQLQPLVETTACRLMIGEQVALAKWDSSKAVEDVPREAQVLLDAMKDGVAKGLDQASVSKFFKAQIEANKFVQYALLADWYRAGKAPEHAPVDLLKVIRPQLDEVQKSLIAELVDTAAVRTSKTCRADLAKAVGKYVSTHAHGGGPINAATLDRSLAGACTL</sequence>
<feature type="domain" description="Chorismate mutase" evidence="5">
    <location>
        <begin position="1"/>
        <end position="94"/>
    </location>
</feature>
<accession>A0A7W8IGA3</accession>
<comment type="pathway">
    <text evidence="1">Metabolic intermediate biosynthesis; prephenate biosynthesis; prephenate from chorismate: step 1/1.</text>
</comment>
<dbReference type="AlphaFoldDB" id="A0A7W8IGA3"/>
<evidence type="ECO:0000256" key="4">
    <source>
        <dbReference type="ARBA" id="ARBA00023235"/>
    </source>
</evidence>
<dbReference type="Pfam" id="PF01817">
    <property type="entry name" value="CM_2"/>
    <property type="match status" value="1"/>
</dbReference>
<evidence type="ECO:0000259" key="5">
    <source>
        <dbReference type="PROSITE" id="PS51168"/>
    </source>
</evidence>
<dbReference type="PROSITE" id="PS51168">
    <property type="entry name" value="CHORISMATE_MUT_2"/>
    <property type="match status" value="1"/>
</dbReference>
<evidence type="ECO:0000313" key="7">
    <source>
        <dbReference type="Proteomes" id="UP000568106"/>
    </source>
</evidence>
<comment type="caution">
    <text evidence="6">The sequence shown here is derived from an EMBL/GenBank/DDBJ whole genome shotgun (WGS) entry which is preliminary data.</text>
</comment>
<dbReference type="InterPro" id="IPR036979">
    <property type="entry name" value="CM_dom_sf"/>
</dbReference>
<dbReference type="SUPFAM" id="SSF48600">
    <property type="entry name" value="Chorismate mutase II"/>
    <property type="match status" value="1"/>
</dbReference>
<dbReference type="InterPro" id="IPR036263">
    <property type="entry name" value="Chorismate_II_sf"/>
</dbReference>
<evidence type="ECO:0000256" key="1">
    <source>
        <dbReference type="ARBA" id="ARBA00004817"/>
    </source>
</evidence>
<dbReference type="InterPro" id="IPR002701">
    <property type="entry name" value="CM_II_prokaryot"/>
</dbReference>
<dbReference type="PANTHER" id="PTHR38041">
    <property type="entry name" value="CHORISMATE MUTASE"/>
    <property type="match status" value="1"/>
</dbReference>
<dbReference type="InterPro" id="IPR051331">
    <property type="entry name" value="Chorismate_mutase-related"/>
</dbReference>
<dbReference type="GO" id="GO:0046417">
    <property type="term" value="P:chorismate metabolic process"/>
    <property type="evidence" value="ECO:0007669"/>
    <property type="project" value="InterPro"/>
</dbReference>
<dbReference type="InterPro" id="IPR008240">
    <property type="entry name" value="Chorismate_mutase_periplasmic"/>
</dbReference>
<keyword evidence="3" id="KW-0732">Signal</keyword>
<evidence type="ECO:0000256" key="2">
    <source>
        <dbReference type="ARBA" id="ARBA00012404"/>
    </source>
</evidence>
<proteinExistence type="predicted"/>
<dbReference type="Proteomes" id="UP000568106">
    <property type="component" value="Unassembled WGS sequence"/>
</dbReference>
<evidence type="ECO:0000256" key="3">
    <source>
        <dbReference type="ARBA" id="ARBA00022729"/>
    </source>
</evidence>
<name>A0A7W8IGA3_9BACT</name>
<keyword evidence="4 6" id="KW-0413">Isomerase</keyword>
<dbReference type="UniPathway" id="UPA00120">
    <property type="reaction ID" value="UER00203"/>
</dbReference>
<dbReference type="GO" id="GO:0009697">
    <property type="term" value="P:salicylic acid biosynthetic process"/>
    <property type="evidence" value="ECO:0007669"/>
    <property type="project" value="TreeGrafter"/>
</dbReference>
<organism evidence="6 7">
    <name type="scientific">Tunturiibacter empetritectus</name>
    <dbReference type="NCBI Taxonomy" id="3069691"/>
    <lineage>
        <taxon>Bacteria</taxon>
        <taxon>Pseudomonadati</taxon>
        <taxon>Acidobacteriota</taxon>
        <taxon>Terriglobia</taxon>
        <taxon>Terriglobales</taxon>
        <taxon>Acidobacteriaceae</taxon>
        <taxon>Tunturiibacter</taxon>
    </lineage>
</organism>
<dbReference type="SMART" id="SM00830">
    <property type="entry name" value="CM_2"/>
    <property type="match status" value="1"/>
</dbReference>
<reference evidence="6" key="1">
    <citation type="submission" date="2020-08" db="EMBL/GenBank/DDBJ databases">
        <title>Genomic Encyclopedia of Type Strains, Phase IV (KMG-V): Genome sequencing to study the core and pangenomes of soil and plant-associated prokaryotes.</title>
        <authorList>
            <person name="Whitman W."/>
        </authorList>
    </citation>
    <scope>NUCLEOTIDE SEQUENCE [LARGE SCALE GENOMIC DNA]</scope>
    <source>
        <strain evidence="6">M8UP27</strain>
    </source>
</reference>
<dbReference type="NCBIfam" id="TIGR01806">
    <property type="entry name" value="CM_mono2"/>
    <property type="match status" value="1"/>
</dbReference>
<dbReference type="NCBIfam" id="NF006741">
    <property type="entry name" value="PRK09269.1"/>
    <property type="match status" value="1"/>
</dbReference>
<protein>
    <recommendedName>
        <fullName evidence="2">chorismate mutase</fullName>
        <ecNumber evidence="2">5.4.99.5</ecNumber>
    </recommendedName>
</protein>
<keyword evidence="7" id="KW-1185">Reference proteome</keyword>
<dbReference type="Gene3D" id="1.20.59.10">
    <property type="entry name" value="Chorismate mutase"/>
    <property type="match status" value="1"/>
</dbReference>